<name>Q753C7_EREGS</name>
<dbReference type="SUPFAM" id="SSF52540">
    <property type="entry name" value="P-loop containing nucleoside triphosphate hydrolases"/>
    <property type="match status" value="1"/>
</dbReference>
<dbReference type="PANTHER" id="PTHR23389">
    <property type="entry name" value="CHROMOSOME TRANSMISSION FIDELITY FACTOR 18"/>
    <property type="match status" value="1"/>
</dbReference>
<evidence type="ECO:0000313" key="3">
    <source>
        <dbReference type="Proteomes" id="UP000000591"/>
    </source>
</evidence>
<dbReference type="RefSeq" id="NP_985936.2">
    <property type="nucleotide sequence ID" value="NM_211291.2"/>
</dbReference>
<dbReference type="KEGG" id="ago:AGOS_AFR389C"/>
<evidence type="ECO:0000256" key="1">
    <source>
        <dbReference type="SAM" id="MobiDB-lite"/>
    </source>
</evidence>
<reference evidence="2 3" key="1">
    <citation type="journal article" date="2004" name="Science">
        <title>The Ashbya gossypii genome as a tool for mapping the ancient Saccharomyces cerevisiae genome.</title>
        <authorList>
            <person name="Dietrich F.S."/>
            <person name="Voegeli S."/>
            <person name="Brachat S."/>
            <person name="Lerch A."/>
            <person name="Gates K."/>
            <person name="Steiner S."/>
            <person name="Mohr C."/>
            <person name="Pohlmann R."/>
            <person name="Luedi P."/>
            <person name="Choi S."/>
            <person name="Wing R.A."/>
            <person name="Flavier A."/>
            <person name="Gaffney T.D."/>
            <person name="Philippsen P."/>
        </authorList>
    </citation>
    <scope>NUCLEOTIDE SEQUENCE [LARGE SCALE GENOMIC DNA]</scope>
    <source>
        <strain evidence="3">ATCC 10895 / CBS 109.51 / FGSC 9923 / NRRL Y-1056</strain>
    </source>
</reference>
<organism evidence="2 3">
    <name type="scientific">Eremothecium gossypii (strain ATCC 10895 / CBS 109.51 / FGSC 9923 / NRRL Y-1056)</name>
    <name type="common">Yeast</name>
    <name type="synonym">Ashbya gossypii</name>
    <dbReference type="NCBI Taxonomy" id="284811"/>
    <lineage>
        <taxon>Eukaryota</taxon>
        <taxon>Fungi</taxon>
        <taxon>Dikarya</taxon>
        <taxon>Ascomycota</taxon>
        <taxon>Saccharomycotina</taxon>
        <taxon>Saccharomycetes</taxon>
        <taxon>Saccharomycetales</taxon>
        <taxon>Saccharomycetaceae</taxon>
        <taxon>Eremothecium</taxon>
    </lineage>
</organism>
<dbReference type="Gene3D" id="3.40.50.300">
    <property type="entry name" value="P-loop containing nucleotide triphosphate hydrolases"/>
    <property type="match status" value="1"/>
</dbReference>
<gene>
    <name evidence="2" type="ORF">AGOS_AFR389C</name>
</gene>
<dbReference type="STRING" id="284811.Q753C7"/>
<dbReference type="OrthoDB" id="10064318at2759"/>
<reference evidence="3" key="2">
    <citation type="journal article" date="2013" name="G3 (Bethesda)">
        <title>Genomes of Ashbya fungi isolated from insects reveal four mating-type loci, numerous translocations, lack of transposons, and distinct gene duplications.</title>
        <authorList>
            <person name="Dietrich F.S."/>
            <person name="Voegeli S."/>
            <person name="Kuo S."/>
            <person name="Philippsen P."/>
        </authorList>
    </citation>
    <scope>GENOME REANNOTATION</scope>
    <source>
        <strain evidence="3">ATCC 10895 / CBS 109.51 / FGSC 9923 / NRRL Y-1056</strain>
    </source>
</reference>
<dbReference type="GO" id="GO:0003677">
    <property type="term" value="F:DNA binding"/>
    <property type="evidence" value="ECO:0000318"/>
    <property type="project" value="GO_Central"/>
</dbReference>
<feature type="region of interest" description="Disordered" evidence="1">
    <location>
        <begin position="1"/>
        <end position="35"/>
    </location>
</feature>
<sequence length="788" mass="88990">MAKKPVRLTSLLTGYRQKGEGRARAGSSAPTEGDSVILDTTTEDIDEESMLKVAASQPHAALPPSDAKKRSVADVLMGNRQQGTREVITIEDQDALAPATPSAQAGARRAPAGTTLKEVLTGCEKRRKVEPAESADKEQQARLRFEQAHENLMRSLTNTKKTKAKDLFSHFPKKELARFPEAGSAPPADGGPHRPLKRRHEVSGLSELTAPWPGQQLIADAEAIPARTLSLGVNRLSSPCTLLLDEQDYAGLNKRHDNTGSCFQSVVFPEDYEAPRTLWTERFKPKRLDDVVIATKVKKAVANWVASAFQKLRRPTSRSVLLQRSLAASEDIREFIIEGDDDMTDEGRTMEEFVPLMILYGETGKSTLLDVIMNELGGEIYEINTSANRGRKNIWENIKEFSTTHFVKNTGSKGLIVFDDVDVLFNERDRFFWSAVEKTLLISRRPIVLTCHDFRNIPMNLVQIAKDQESFFHVRKVKTEYITKYLKSSLSSINVGVPDDELDRIVKDSHRDIRQCMLQLQWLCTRPAKKLQNADKHIPQPTTLEAYATNADILSQVDILQTGTANRSLFQHELDKTLLTPEAVGLSNSDDEEQLKHDYLVDYKTHLVDQTRSPLMPYESNIAKYMMAQIWDDRNHSLLPTNKFYSEFVYAAMRFISSIVKNRATSDGGSGSRVTRSARKSSYFTGERDYADDDEDCQQAYLNFIILHTRTTTCRYFIPLFHLFAKMSQEVRDHNVEVYHQSKSAFDPEGTMSAEDLVTQMLIHGAFKGLYFNGSPQKILELWESQKK</sequence>
<proteinExistence type="predicted"/>
<dbReference type="eggNOG" id="KOG1968">
    <property type="taxonomic scope" value="Eukaryota"/>
</dbReference>
<dbReference type="Proteomes" id="UP000000591">
    <property type="component" value="Chromosome VI"/>
</dbReference>
<dbReference type="GO" id="GO:0005634">
    <property type="term" value="C:nucleus"/>
    <property type="evidence" value="ECO:0000318"/>
    <property type="project" value="GO_Central"/>
</dbReference>
<evidence type="ECO:0000313" key="2">
    <source>
        <dbReference type="EMBL" id="AAS53760.2"/>
    </source>
</evidence>
<accession>Q753C7</accession>
<keyword evidence="3" id="KW-1185">Reference proteome</keyword>
<dbReference type="PANTHER" id="PTHR23389:SF11">
    <property type="entry name" value="TELOMERE LENGTH REGULATION PROTEIN ELG1"/>
    <property type="match status" value="1"/>
</dbReference>
<dbReference type="AlphaFoldDB" id="Q753C7"/>
<dbReference type="EMBL" id="AE016819">
    <property type="protein sequence ID" value="AAS53760.2"/>
    <property type="molecule type" value="Genomic_DNA"/>
</dbReference>
<dbReference type="HOGENOM" id="CLU_019060_0_0_1"/>
<protein>
    <submittedName>
        <fullName evidence="2">AFR389Cp</fullName>
    </submittedName>
</protein>
<dbReference type="GeneID" id="4622208"/>
<dbReference type="OMA" id="RDINFIP"/>
<feature type="region of interest" description="Disordered" evidence="1">
    <location>
        <begin position="177"/>
        <end position="197"/>
    </location>
</feature>
<dbReference type="InterPro" id="IPR027417">
    <property type="entry name" value="P-loop_NTPase"/>
</dbReference>
<dbReference type="InParanoid" id="Q753C7"/>
<dbReference type="FunCoup" id="Q753C7">
    <property type="interactions" value="108"/>
</dbReference>